<evidence type="ECO:0000256" key="2">
    <source>
        <dbReference type="ARBA" id="ARBA00022692"/>
    </source>
</evidence>
<gene>
    <name evidence="7" type="ORF">DCO56_11770</name>
</gene>
<feature type="transmembrane region" description="Helical" evidence="5">
    <location>
        <begin position="137"/>
        <end position="156"/>
    </location>
</feature>
<feature type="transmembrane region" description="Helical" evidence="5">
    <location>
        <begin position="168"/>
        <end position="189"/>
    </location>
</feature>
<reference evidence="7 8" key="1">
    <citation type="submission" date="2018-04" db="EMBL/GenBank/DDBJ databases">
        <title>Sphingobacterium sp. M46 Genome.</title>
        <authorList>
            <person name="Cheng J."/>
            <person name="Li Y."/>
        </authorList>
    </citation>
    <scope>NUCLEOTIDE SEQUENCE [LARGE SCALE GENOMIC DNA]</scope>
    <source>
        <strain evidence="7 8">M46</strain>
    </source>
</reference>
<evidence type="ECO:0000256" key="4">
    <source>
        <dbReference type="ARBA" id="ARBA00023136"/>
    </source>
</evidence>
<comment type="caution">
    <text evidence="7">The sequence shown here is derived from an EMBL/GenBank/DDBJ whole genome shotgun (WGS) entry which is preliminary data.</text>
</comment>
<feature type="transmembrane region" description="Helical" evidence="5">
    <location>
        <begin position="407"/>
        <end position="424"/>
    </location>
</feature>
<dbReference type="CDD" id="cd17321">
    <property type="entry name" value="MFS_MMR_MDR_like"/>
    <property type="match status" value="1"/>
</dbReference>
<evidence type="ECO:0000313" key="8">
    <source>
        <dbReference type="Proteomes" id="UP000250831"/>
    </source>
</evidence>
<feature type="transmembrane region" description="Helical" evidence="5">
    <location>
        <begin position="272"/>
        <end position="295"/>
    </location>
</feature>
<sequence>MKTVNKWFALCVVLTAPLLYVIDIFIINIAIPTIKTSLNASDGEIQLVIASYLLGSACFLITGGRAGDFLGKKRVFLWGMLAFTITSCICGLCQNATQLNISRFFQGVSSAFMVTQSISLIQVLFTDSKERAVAIGWYGITLSIAAIIGQVLGGYLAETNFVIEGWRLIFFINFPVGILSLLAIQFYLTETPLLKKVKFDYKGALYLTIGLACIIYALTEGRENGFPWWFYTLILLSIIFLASFIVIQQRKLARKQDPLIDISLFKLKDFKVGLYAVLFHFMLHTAYLLIVAVYLQSGLGISALACGMYFVPHALLFMISSVFAGKLLPRYGKRVLQLGLSIILVSFILQIIFFSHGDLPFISMLLIGLYGLGNGLVLPFLLNVVLDNIEEKDAGAASGIFSTFQQTASALGISIIGGIFYSILEHEYFRNDYLFALKVGLSVGIFFLIIVWWMLSKLPYSFKSEKASLHKLE</sequence>
<dbReference type="PANTHER" id="PTHR42718:SF39">
    <property type="entry name" value="ACTINORHODIN TRANSPORTER-RELATED"/>
    <property type="match status" value="1"/>
</dbReference>
<dbReference type="InterPro" id="IPR020846">
    <property type="entry name" value="MFS_dom"/>
</dbReference>
<feature type="transmembrane region" description="Helical" evidence="5">
    <location>
        <begin position="75"/>
        <end position="97"/>
    </location>
</feature>
<accession>A0A363NTE0</accession>
<feature type="transmembrane region" description="Helical" evidence="5">
    <location>
        <begin position="361"/>
        <end position="386"/>
    </location>
</feature>
<evidence type="ECO:0000256" key="1">
    <source>
        <dbReference type="ARBA" id="ARBA00004141"/>
    </source>
</evidence>
<keyword evidence="3 5" id="KW-1133">Transmembrane helix</keyword>
<dbReference type="AlphaFoldDB" id="A0A363NTE0"/>
<dbReference type="GO" id="GO:0016020">
    <property type="term" value="C:membrane"/>
    <property type="evidence" value="ECO:0007669"/>
    <property type="project" value="UniProtKB-SubCell"/>
</dbReference>
<proteinExistence type="predicted"/>
<dbReference type="Proteomes" id="UP000250831">
    <property type="component" value="Unassembled WGS sequence"/>
</dbReference>
<dbReference type="SUPFAM" id="SSF103473">
    <property type="entry name" value="MFS general substrate transporter"/>
    <property type="match status" value="1"/>
</dbReference>
<feature type="transmembrane region" description="Helical" evidence="5">
    <location>
        <begin position="103"/>
        <end position="125"/>
    </location>
</feature>
<feature type="transmembrane region" description="Helical" evidence="5">
    <location>
        <begin position="301"/>
        <end position="323"/>
    </location>
</feature>
<dbReference type="Pfam" id="PF07690">
    <property type="entry name" value="MFS_1"/>
    <property type="match status" value="1"/>
</dbReference>
<dbReference type="Gene3D" id="1.20.1720.10">
    <property type="entry name" value="Multidrug resistance protein D"/>
    <property type="match status" value="2"/>
</dbReference>
<evidence type="ECO:0000313" key="7">
    <source>
        <dbReference type="EMBL" id="PUV24044.1"/>
    </source>
</evidence>
<feature type="transmembrane region" description="Helical" evidence="5">
    <location>
        <begin position="335"/>
        <end position="355"/>
    </location>
</feature>
<name>A0A363NTE0_9SPHI</name>
<evidence type="ECO:0000259" key="6">
    <source>
        <dbReference type="PROSITE" id="PS50850"/>
    </source>
</evidence>
<feature type="transmembrane region" description="Helical" evidence="5">
    <location>
        <begin position="436"/>
        <end position="455"/>
    </location>
</feature>
<keyword evidence="2 5" id="KW-0812">Transmembrane</keyword>
<keyword evidence="4 5" id="KW-0472">Membrane</keyword>
<evidence type="ECO:0000256" key="3">
    <source>
        <dbReference type="ARBA" id="ARBA00022989"/>
    </source>
</evidence>
<dbReference type="GO" id="GO:0022857">
    <property type="term" value="F:transmembrane transporter activity"/>
    <property type="evidence" value="ECO:0007669"/>
    <property type="project" value="InterPro"/>
</dbReference>
<dbReference type="PANTHER" id="PTHR42718">
    <property type="entry name" value="MAJOR FACILITATOR SUPERFAMILY MULTIDRUG TRANSPORTER MFSC"/>
    <property type="match status" value="1"/>
</dbReference>
<dbReference type="RefSeq" id="WP_108633972.1">
    <property type="nucleotide sequence ID" value="NZ_QCXX01000003.1"/>
</dbReference>
<protein>
    <submittedName>
        <fullName evidence="7">MFS transporter</fullName>
    </submittedName>
</protein>
<dbReference type="OrthoDB" id="783189at2"/>
<comment type="subcellular location">
    <subcellularLocation>
        <location evidence="1">Membrane</location>
        <topology evidence="1">Multi-pass membrane protein</topology>
    </subcellularLocation>
</comment>
<dbReference type="PROSITE" id="PS50850">
    <property type="entry name" value="MFS"/>
    <property type="match status" value="1"/>
</dbReference>
<evidence type="ECO:0000256" key="5">
    <source>
        <dbReference type="SAM" id="Phobius"/>
    </source>
</evidence>
<organism evidence="7 8">
    <name type="scientific">Sphingobacterium athyrii</name>
    <dbReference type="NCBI Taxonomy" id="2152717"/>
    <lineage>
        <taxon>Bacteria</taxon>
        <taxon>Pseudomonadati</taxon>
        <taxon>Bacteroidota</taxon>
        <taxon>Sphingobacteriia</taxon>
        <taxon>Sphingobacteriales</taxon>
        <taxon>Sphingobacteriaceae</taxon>
        <taxon>Sphingobacterium</taxon>
    </lineage>
</organism>
<feature type="transmembrane region" description="Helical" evidence="5">
    <location>
        <begin position="7"/>
        <end position="31"/>
    </location>
</feature>
<dbReference type="InterPro" id="IPR011701">
    <property type="entry name" value="MFS"/>
</dbReference>
<dbReference type="EMBL" id="QCXX01000003">
    <property type="protein sequence ID" value="PUV24044.1"/>
    <property type="molecule type" value="Genomic_DNA"/>
</dbReference>
<keyword evidence="8" id="KW-1185">Reference proteome</keyword>
<feature type="transmembrane region" description="Helical" evidence="5">
    <location>
        <begin position="201"/>
        <end position="219"/>
    </location>
</feature>
<feature type="transmembrane region" description="Helical" evidence="5">
    <location>
        <begin position="225"/>
        <end position="247"/>
    </location>
</feature>
<feature type="domain" description="Major facilitator superfamily (MFS) profile" evidence="6">
    <location>
        <begin position="9"/>
        <end position="459"/>
    </location>
</feature>
<dbReference type="InterPro" id="IPR036259">
    <property type="entry name" value="MFS_trans_sf"/>
</dbReference>
<feature type="transmembrane region" description="Helical" evidence="5">
    <location>
        <begin position="43"/>
        <end position="63"/>
    </location>
</feature>